<protein>
    <submittedName>
        <fullName evidence="1">Uncharacterized protein</fullName>
    </submittedName>
</protein>
<keyword evidence="2" id="KW-1185">Reference proteome</keyword>
<dbReference type="EMBL" id="BAAAGS010000076">
    <property type="protein sequence ID" value="GAA0558022.1"/>
    <property type="molecule type" value="Genomic_DNA"/>
</dbReference>
<reference evidence="1 2" key="1">
    <citation type="journal article" date="2019" name="Int. J. Syst. Evol. Microbiol.">
        <title>The Global Catalogue of Microorganisms (GCM) 10K type strain sequencing project: providing services to taxonomists for standard genome sequencing and annotation.</title>
        <authorList>
            <consortium name="The Broad Institute Genomics Platform"/>
            <consortium name="The Broad Institute Genome Sequencing Center for Infectious Disease"/>
            <person name="Wu L."/>
            <person name="Ma J."/>
        </authorList>
    </citation>
    <scope>NUCLEOTIDE SEQUENCE [LARGE SCALE GENOMIC DNA]</scope>
    <source>
        <strain evidence="1 2">JCM 10303</strain>
    </source>
</reference>
<name>A0ABN1E2Z4_SACER</name>
<evidence type="ECO:0000313" key="1">
    <source>
        <dbReference type="EMBL" id="GAA0558022.1"/>
    </source>
</evidence>
<proteinExistence type="predicted"/>
<organism evidence="1 2">
    <name type="scientific">Saccharopolyspora erythraea</name>
    <name type="common">Streptomyces erythraeus</name>
    <dbReference type="NCBI Taxonomy" id="1836"/>
    <lineage>
        <taxon>Bacteria</taxon>
        <taxon>Bacillati</taxon>
        <taxon>Actinomycetota</taxon>
        <taxon>Actinomycetes</taxon>
        <taxon>Pseudonocardiales</taxon>
        <taxon>Pseudonocardiaceae</taxon>
        <taxon>Saccharopolyspora</taxon>
    </lineage>
</organism>
<accession>A0ABN1E2Z4</accession>
<evidence type="ECO:0000313" key="2">
    <source>
        <dbReference type="Proteomes" id="UP001500729"/>
    </source>
</evidence>
<dbReference type="RefSeq" id="WP_011873725.1">
    <property type="nucleotide sequence ID" value="NZ_BAAAGS010000076.1"/>
</dbReference>
<gene>
    <name evidence="1" type="ORF">GCM10009533_64420</name>
</gene>
<dbReference type="Proteomes" id="UP001500729">
    <property type="component" value="Unassembled WGS sequence"/>
</dbReference>
<sequence>MWDPRDGDSDIVWLTKWLDEQGFKYTNTIIRRYKMHRTALREGKVVTQYPKGRTATEAHNDFLSLSLSLALELGYGGAVAA</sequence>
<comment type="caution">
    <text evidence="1">The sequence shown here is derived from an EMBL/GenBank/DDBJ whole genome shotgun (WGS) entry which is preliminary data.</text>
</comment>